<sequence length="66" mass="7678">MLESPKVMSLVDSLVRIILTIVYFYTFKHFFVIENDLLLAFVSVLCAFITFKGGIFLFHKFIANKQ</sequence>
<keyword evidence="3" id="KW-1185">Reference proteome</keyword>
<reference evidence="2 3" key="1">
    <citation type="submission" date="2020-09" db="EMBL/GenBank/DDBJ databases">
        <title>Complete genome sequence of an Arctic sea ice bacterium Marinomonas arctica BSI20414.</title>
        <authorList>
            <person name="Liao L."/>
            <person name="Chen B."/>
        </authorList>
    </citation>
    <scope>NUCLEOTIDE SEQUENCE [LARGE SCALE GENOMIC DNA]</scope>
    <source>
        <strain evidence="2 3">BSI20414</strain>
    </source>
</reference>
<dbReference type="RefSeq" id="WP_111607132.1">
    <property type="nucleotide sequence ID" value="NZ_BMLJ01000004.1"/>
</dbReference>
<accession>A0A7H1J838</accession>
<dbReference type="OrthoDB" id="6107635at2"/>
<keyword evidence="1" id="KW-0472">Membrane</keyword>
<evidence type="ECO:0000313" key="2">
    <source>
        <dbReference type="EMBL" id="QNT06654.1"/>
    </source>
</evidence>
<dbReference type="AlphaFoldDB" id="A0A7H1J838"/>
<dbReference type="Proteomes" id="UP000516370">
    <property type="component" value="Chromosome"/>
</dbReference>
<evidence type="ECO:0000256" key="1">
    <source>
        <dbReference type="SAM" id="Phobius"/>
    </source>
</evidence>
<evidence type="ECO:0000313" key="3">
    <source>
        <dbReference type="Proteomes" id="UP000516370"/>
    </source>
</evidence>
<feature type="transmembrane region" description="Helical" evidence="1">
    <location>
        <begin position="37"/>
        <end position="58"/>
    </location>
</feature>
<gene>
    <name evidence="2" type="ORF">IBG28_03065</name>
</gene>
<dbReference type="KEGG" id="mard:IBG28_03065"/>
<organism evidence="2 3">
    <name type="scientific">Marinomonas arctica</name>
    <dbReference type="NCBI Taxonomy" id="383750"/>
    <lineage>
        <taxon>Bacteria</taxon>
        <taxon>Pseudomonadati</taxon>
        <taxon>Pseudomonadota</taxon>
        <taxon>Gammaproteobacteria</taxon>
        <taxon>Oceanospirillales</taxon>
        <taxon>Oceanospirillaceae</taxon>
        <taxon>Marinomonas</taxon>
    </lineage>
</organism>
<keyword evidence="1" id="KW-0812">Transmembrane</keyword>
<keyword evidence="1" id="KW-1133">Transmembrane helix</keyword>
<dbReference type="EMBL" id="CP061081">
    <property type="protein sequence ID" value="QNT06654.1"/>
    <property type="molecule type" value="Genomic_DNA"/>
</dbReference>
<feature type="transmembrane region" description="Helical" evidence="1">
    <location>
        <begin position="7"/>
        <end position="25"/>
    </location>
</feature>
<proteinExistence type="predicted"/>
<protein>
    <submittedName>
        <fullName evidence="2">Uncharacterized protein</fullName>
    </submittedName>
</protein>
<name>A0A7H1J838_9GAMM</name>